<name>A0A9P5U8Y5_9AGAR</name>
<dbReference type="InterPro" id="IPR012337">
    <property type="entry name" value="RNaseH-like_sf"/>
</dbReference>
<evidence type="ECO:0000313" key="3">
    <source>
        <dbReference type="EMBL" id="KAF9069438.1"/>
    </source>
</evidence>
<keyword evidence="4" id="KW-1185">Reference proteome</keyword>
<dbReference type="EMBL" id="JADNRY010000050">
    <property type="protein sequence ID" value="KAF9069438.1"/>
    <property type="molecule type" value="Genomic_DNA"/>
</dbReference>
<dbReference type="PANTHER" id="PTHR46814:SF1">
    <property type="entry name" value="EGALITARIAN, ISOFORM B"/>
    <property type="match status" value="1"/>
</dbReference>
<dbReference type="Gene3D" id="3.30.420.10">
    <property type="entry name" value="Ribonuclease H-like superfamily/Ribonuclease H"/>
    <property type="match status" value="1"/>
</dbReference>
<comment type="caution">
    <text evidence="3">The sequence shown here is derived from an EMBL/GenBank/DDBJ whole genome shotgun (WGS) entry which is preliminary data.</text>
</comment>
<organism evidence="3 4">
    <name type="scientific">Rhodocollybia butyracea</name>
    <dbReference type="NCBI Taxonomy" id="206335"/>
    <lineage>
        <taxon>Eukaryota</taxon>
        <taxon>Fungi</taxon>
        <taxon>Dikarya</taxon>
        <taxon>Basidiomycota</taxon>
        <taxon>Agaricomycotina</taxon>
        <taxon>Agaricomycetes</taxon>
        <taxon>Agaricomycetidae</taxon>
        <taxon>Agaricales</taxon>
        <taxon>Marasmiineae</taxon>
        <taxon>Omphalotaceae</taxon>
        <taxon>Rhodocollybia</taxon>
    </lineage>
</organism>
<dbReference type="OrthoDB" id="26838at2759"/>
<sequence length="385" mass="43322">MPSSQWHSDANVSSWLERLGISNSASSTTPWVLCNSDGSLEDVLTNTLSNCTVIALDCEGDKLGRKGGTLSLISLRPLAPKSSTGTTSLIDVLAFPKESSILKRLFSIIESESIQKIVFDGRMDYCAFFYEYGVQMRNVLDMQLADIQSRAARGQSAKTQNQRLFGYLPPNEVSQNRTMYSNVHRLGALSSCLMDHDIDVSPKDIVDHQAWLVRPIEEKHLGYAAHDVELIESVYTVFKRRGFINRSLSEQSQRYITLWSDIQPSDNDVDVFRSHPLLPLDILVQGSPQDTTCGGCRRKLSQGCFPHFQWELFCYVCLAVQAKNRSDSVDSRGTGGRRTPGAKKNRKRKNRRGVQYNDSENEEYDGSSYPSIDLFVDDYLDAGWF</sequence>
<feature type="compositionally biased region" description="Basic residues" evidence="1">
    <location>
        <begin position="340"/>
        <end position="352"/>
    </location>
</feature>
<dbReference type="GO" id="GO:0008408">
    <property type="term" value="F:3'-5' exonuclease activity"/>
    <property type="evidence" value="ECO:0007669"/>
    <property type="project" value="InterPro"/>
</dbReference>
<feature type="region of interest" description="Disordered" evidence="1">
    <location>
        <begin position="327"/>
        <end position="366"/>
    </location>
</feature>
<dbReference type="SUPFAM" id="SSF53098">
    <property type="entry name" value="Ribonuclease H-like"/>
    <property type="match status" value="1"/>
</dbReference>
<dbReference type="Proteomes" id="UP000772434">
    <property type="component" value="Unassembled WGS sequence"/>
</dbReference>
<reference evidence="3" key="1">
    <citation type="submission" date="2020-11" db="EMBL/GenBank/DDBJ databases">
        <authorList>
            <consortium name="DOE Joint Genome Institute"/>
            <person name="Ahrendt S."/>
            <person name="Riley R."/>
            <person name="Andreopoulos W."/>
            <person name="Labutti K."/>
            <person name="Pangilinan J."/>
            <person name="Ruiz-Duenas F.J."/>
            <person name="Barrasa J.M."/>
            <person name="Sanchez-Garcia M."/>
            <person name="Camarero S."/>
            <person name="Miyauchi S."/>
            <person name="Serrano A."/>
            <person name="Linde D."/>
            <person name="Babiker R."/>
            <person name="Drula E."/>
            <person name="Ayuso-Fernandez I."/>
            <person name="Pacheco R."/>
            <person name="Padilla G."/>
            <person name="Ferreira P."/>
            <person name="Barriuso J."/>
            <person name="Kellner H."/>
            <person name="Castanera R."/>
            <person name="Alfaro M."/>
            <person name="Ramirez L."/>
            <person name="Pisabarro A.G."/>
            <person name="Kuo A."/>
            <person name="Tritt A."/>
            <person name="Lipzen A."/>
            <person name="He G."/>
            <person name="Yan M."/>
            <person name="Ng V."/>
            <person name="Cullen D."/>
            <person name="Martin F."/>
            <person name="Rosso M.-N."/>
            <person name="Henrissat B."/>
            <person name="Hibbett D."/>
            <person name="Martinez A.T."/>
            <person name="Grigoriev I.V."/>
        </authorList>
    </citation>
    <scope>NUCLEOTIDE SEQUENCE</scope>
    <source>
        <strain evidence="3">AH 40177</strain>
    </source>
</reference>
<dbReference type="Pfam" id="PF01612">
    <property type="entry name" value="DNA_pol_A_exo1"/>
    <property type="match status" value="1"/>
</dbReference>
<dbReference type="PANTHER" id="PTHR46814">
    <property type="entry name" value="EGALITARIAN, ISOFORM B"/>
    <property type="match status" value="1"/>
</dbReference>
<accession>A0A9P5U8Y5</accession>
<dbReference type="GO" id="GO:0003676">
    <property type="term" value="F:nucleic acid binding"/>
    <property type="evidence" value="ECO:0007669"/>
    <property type="project" value="InterPro"/>
</dbReference>
<evidence type="ECO:0000259" key="2">
    <source>
        <dbReference type="Pfam" id="PF01612"/>
    </source>
</evidence>
<feature type="domain" description="3'-5' exonuclease" evidence="2">
    <location>
        <begin position="43"/>
        <end position="238"/>
    </location>
</feature>
<dbReference type="AlphaFoldDB" id="A0A9P5U8Y5"/>
<protein>
    <submittedName>
        <fullName evidence="3">Ribonuclease H-like domain-containing protein</fullName>
    </submittedName>
</protein>
<dbReference type="InterPro" id="IPR002562">
    <property type="entry name" value="3'-5'_exonuclease_dom"/>
</dbReference>
<dbReference type="GO" id="GO:0006139">
    <property type="term" value="P:nucleobase-containing compound metabolic process"/>
    <property type="evidence" value="ECO:0007669"/>
    <property type="project" value="InterPro"/>
</dbReference>
<evidence type="ECO:0000313" key="4">
    <source>
        <dbReference type="Proteomes" id="UP000772434"/>
    </source>
</evidence>
<gene>
    <name evidence="3" type="ORF">BDP27DRAFT_1222521</name>
</gene>
<evidence type="ECO:0000256" key="1">
    <source>
        <dbReference type="SAM" id="MobiDB-lite"/>
    </source>
</evidence>
<proteinExistence type="predicted"/>
<dbReference type="InterPro" id="IPR036397">
    <property type="entry name" value="RNaseH_sf"/>
</dbReference>